<proteinExistence type="predicted"/>
<dbReference type="EMBL" id="BAUJ01000018">
    <property type="protein sequence ID" value="GAD89295.1"/>
    <property type="molecule type" value="Genomic_DNA"/>
</dbReference>
<evidence type="ECO:0000313" key="2">
    <source>
        <dbReference type="EMBL" id="GAD89295.1"/>
    </source>
</evidence>
<reference evidence="2 3" key="1">
    <citation type="submission" date="2013-10" db="EMBL/GenBank/DDBJ databases">
        <authorList>
            <person name="Ichikawa N."/>
            <person name="Kimura A."/>
            <person name="Ohji S."/>
            <person name="Hosoyama A."/>
            <person name="Fujita N."/>
        </authorList>
    </citation>
    <scope>NUCLEOTIDE SEQUENCE [LARGE SCALE GENOMIC DNA]</scope>
    <source>
        <strain evidence="2 3">NBRC 102217</strain>
    </source>
</reference>
<feature type="signal peptide" evidence="1">
    <location>
        <begin position="1"/>
        <end position="22"/>
    </location>
</feature>
<dbReference type="eggNOG" id="ENOG5033AC8">
    <property type="taxonomic scope" value="Bacteria"/>
</dbReference>
<gene>
    <name evidence="2" type="ORF">VHA01S_018_00830</name>
</gene>
<accession>V5HJ02</accession>
<dbReference type="NCBIfam" id="NF047637">
    <property type="entry name" value="lipo_CC0125"/>
    <property type="match status" value="1"/>
</dbReference>
<dbReference type="PROSITE" id="PS51257">
    <property type="entry name" value="PROKAR_LIPOPROTEIN"/>
    <property type="match status" value="1"/>
</dbReference>
<dbReference type="Proteomes" id="UP000017800">
    <property type="component" value="Unassembled WGS sequence"/>
</dbReference>
<evidence type="ECO:0000313" key="3">
    <source>
        <dbReference type="Proteomes" id="UP000017800"/>
    </source>
</evidence>
<reference evidence="2 3" key="2">
    <citation type="submission" date="2013-11" db="EMBL/GenBank/DDBJ databases">
        <title>Whole genome shotgun sequence of Vibrio halioticoli NBRC 102217.</title>
        <authorList>
            <person name="Isaki S."/>
            <person name="Kimura A."/>
            <person name="Ohji S."/>
            <person name="Hosoyama A."/>
            <person name="Fujita N."/>
            <person name="Hashimoto M."/>
            <person name="Hosoyama Y."/>
            <person name="Yamazoe A."/>
        </authorList>
    </citation>
    <scope>NUCLEOTIDE SEQUENCE [LARGE SCALE GENOMIC DNA]</scope>
    <source>
        <strain evidence="2 3">NBRC 102217</strain>
    </source>
</reference>
<sequence>MMKLFKRISVIAIFACMLSACATPYNTQKSFWTFGQGFETTQIAPDSWQISFVGNDHTDRALMRKYVMHKSAKLCHDAGFPYFIYTTEQTTRDAVGGVGVGTKINKDFMFNTSSTLQEGTSIVEVTGLKTKPANPTGRVYDTEFLLKHLKVNE</sequence>
<dbReference type="AlphaFoldDB" id="V5HJ02"/>
<evidence type="ECO:0008006" key="4">
    <source>
        <dbReference type="Google" id="ProtNLM"/>
    </source>
</evidence>
<protein>
    <recommendedName>
        <fullName evidence="4">Lipoprotein</fullName>
    </recommendedName>
</protein>
<evidence type="ECO:0000256" key="1">
    <source>
        <dbReference type="SAM" id="SignalP"/>
    </source>
</evidence>
<feature type="chain" id="PRO_5004735978" description="Lipoprotein" evidence="1">
    <location>
        <begin position="23"/>
        <end position="153"/>
    </location>
</feature>
<keyword evidence="3" id="KW-1185">Reference proteome</keyword>
<organism evidence="2 3">
    <name type="scientific">Vibrio halioticoli NBRC 102217</name>
    <dbReference type="NCBI Taxonomy" id="1219072"/>
    <lineage>
        <taxon>Bacteria</taxon>
        <taxon>Pseudomonadati</taxon>
        <taxon>Pseudomonadota</taxon>
        <taxon>Gammaproteobacteria</taxon>
        <taxon>Vibrionales</taxon>
        <taxon>Vibrionaceae</taxon>
        <taxon>Vibrio</taxon>
    </lineage>
</organism>
<keyword evidence="1" id="KW-0732">Signal</keyword>
<name>V5HJ02_9VIBR</name>
<comment type="caution">
    <text evidence="2">The sequence shown here is derived from an EMBL/GenBank/DDBJ whole genome shotgun (WGS) entry which is preliminary data.</text>
</comment>